<feature type="region of interest" description="Disordered" evidence="9">
    <location>
        <begin position="387"/>
        <end position="412"/>
    </location>
</feature>
<dbReference type="Gene3D" id="3.40.50.300">
    <property type="entry name" value="P-loop containing nucleotide triphosphate hydrolases"/>
    <property type="match status" value="1"/>
</dbReference>
<evidence type="ECO:0000256" key="4">
    <source>
        <dbReference type="ARBA" id="ARBA00022692"/>
    </source>
</evidence>
<dbReference type="GO" id="GO:0016887">
    <property type="term" value="F:ATP hydrolysis activity"/>
    <property type="evidence" value="ECO:0007669"/>
    <property type="project" value="InterPro"/>
</dbReference>
<dbReference type="Pfam" id="PF01061">
    <property type="entry name" value="ABC2_membrane"/>
    <property type="match status" value="1"/>
</dbReference>
<keyword evidence="4 10" id="KW-0812">Transmembrane</keyword>
<dbReference type="GO" id="GO:0005524">
    <property type="term" value="F:ATP binding"/>
    <property type="evidence" value="ECO:0007669"/>
    <property type="project" value="UniProtKB-KW"/>
</dbReference>
<dbReference type="FunFam" id="3.40.50.300:FF:000337">
    <property type="entry name" value="ABC transporter G family member 22"/>
    <property type="match status" value="1"/>
</dbReference>
<protein>
    <recommendedName>
        <fullName evidence="11">ABC transporter domain-containing protein</fullName>
    </recommendedName>
</protein>
<dbReference type="CDD" id="cd03213">
    <property type="entry name" value="ABCG_EPDR"/>
    <property type="match status" value="1"/>
</dbReference>
<dbReference type="PANTHER" id="PTHR48041:SF56">
    <property type="entry name" value="ABC TRANSPORTER G FAMILY MEMBER 25"/>
    <property type="match status" value="1"/>
</dbReference>
<dbReference type="InterPro" id="IPR003439">
    <property type="entry name" value="ABC_transporter-like_ATP-bd"/>
</dbReference>
<dbReference type="InterPro" id="IPR013525">
    <property type="entry name" value="ABC2_TM"/>
</dbReference>
<feature type="transmembrane region" description="Helical" evidence="10">
    <location>
        <begin position="545"/>
        <end position="569"/>
    </location>
</feature>
<evidence type="ECO:0000313" key="12">
    <source>
        <dbReference type="EMBL" id="CAA7405265.1"/>
    </source>
</evidence>
<evidence type="ECO:0000256" key="2">
    <source>
        <dbReference type="ARBA" id="ARBA00005814"/>
    </source>
</evidence>
<proteinExistence type="inferred from homology"/>
<dbReference type="OrthoDB" id="245989at2759"/>
<dbReference type="InterPro" id="IPR027417">
    <property type="entry name" value="P-loop_NTPase"/>
</dbReference>
<dbReference type="PANTHER" id="PTHR48041">
    <property type="entry name" value="ABC TRANSPORTER G FAMILY MEMBER 28"/>
    <property type="match status" value="1"/>
</dbReference>
<dbReference type="SUPFAM" id="SSF52540">
    <property type="entry name" value="P-loop containing nucleoside triphosphate hydrolases"/>
    <property type="match status" value="1"/>
</dbReference>
<sequence>MILLERPPRHVSRPPLLGPILKKSGPLIPRPPSYQLHAPSFPCSAGTTASKHSSDRERLADKRRGSHVSFVDIDYRIKVNRKQGGNGLLSRWVSPPAAEERIILNGVSGMASPGEILAVLGPSGSGKSTLLNVLGGRLQGKHGGAVVANGRRPGRAVQRRTGFVPQDDVLYPHLTVRETLVFCALLRLPAALPRSEKVHAAEEVMAELGLSKCENTIVGNSFVRGVSGGERKRVSIGHEMLIDPSLLILDEPTSGLDSTAAHRVVAMLAGLAQKGKTVVASVHQPSSRVYQMFDKVLLLAEGRCLYFGHGRDAMDYFASVGFSPRFPVNPADFMLDLCSVVVDDSCCETGFSGMAQAEEMDRFSVKQTLIASHGRFIEPKVKASVECRTSAEEETSVGPGSRRRLPSGEEDQRNNTGWFTQFAILLQRSLKERRHEAFNSLRVIQVVAAAVLSGAMWWRSDPRHVRDRLGLLFFITIFWGVFPSFNGVFTFPQERAIFLKERASGMYTLSSYFMARMAGDLPMELALPTVFISVTYWMGNLRAEMGAFLLTLAALLGYVLVAQGLGLALGAAVMDAKQASTIVTVTMLAFLITGGFYVQNIPPCLSWLKYTSFSYYCYRILVAIQYRTRERGYLLGLEGEMPTTVSVAVLVGMFLGFRLLAYTALRRMKV</sequence>
<dbReference type="Pfam" id="PF19055">
    <property type="entry name" value="ABC2_membrane_7"/>
    <property type="match status" value="1"/>
</dbReference>
<evidence type="ECO:0000256" key="8">
    <source>
        <dbReference type="ARBA" id="ARBA00023136"/>
    </source>
</evidence>
<evidence type="ECO:0000259" key="11">
    <source>
        <dbReference type="PROSITE" id="PS50893"/>
    </source>
</evidence>
<feature type="transmembrane region" description="Helical" evidence="10">
    <location>
        <begin position="521"/>
        <end position="539"/>
    </location>
</feature>
<gene>
    <name evidence="12" type="ORF">SI8410_11015943</name>
</gene>
<dbReference type="PROSITE" id="PS50893">
    <property type="entry name" value="ABC_TRANSPORTER_2"/>
    <property type="match status" value="1"/>
</dbReference>
<dbReference type="InterPro" id="IPR043926">
    <property type="entry name" value="ABCG_dom"/>
</dbReference>
<feature type="transmembrane region" description="Helical" evidence="10">
    <location>
        <begin position="645"/>
        <end position="665"/>
    </location>
</feature>
<feature type="transmembrane region" description="Helical" evidence="10">
    <location>
        <begin position="470"/>
        <end position="492"/>
    </location>
</feature>
<dbReference type="SMART" id="SM00382">
    <property type="entry name" value="AAA"/>
    <property type="match status" value="1"/>
</dbReference>
<keyword evidence="8 10" id="KW-0472">Membrane</keyword>
<feature type="compositionally biased region" description="Basic and acidic residues" evidence="9">
    <location>
        <begin position="52"/>
        <end position="63"/>
    </location>
</feature>
<keyword evidence="6" id="KW-0067">ATP-binding</keyword>
<dbReference type="GO" id="GO:0005886">
    <property type="term" value="C:plasma membrane"/>
    <property type="evidence" value="ECO:0007669"/>
    <property type="project" value="TreeGrafter"/>
</dbReference>
<comment type="subcellular location">
    <subcellularLocation>
        <location evidence="1">Membrane</location>
        <topology evidence="1">Multi-pass membrane protein</topology>
    </subcellularLocation>
</comment>
<dbReference type="InterPro" id="IPR050352">
    <property type="entry name" value="ABCG_transporters"/>
</dbReference>
<keyword evidence="5" id="KW-0547">Nucleotide-binding</keyword>
<feature type="region of interest" description="Disordered" evidence="9">
    <location>
        <begin position="13"/>
        <end position="63"/>
    </location>
</feature>
<dbReference type="AlphaFoldDB" id="A0A7I8L7L6"/>
<evidence type="ECO:0000256" key="5">
    <source>
        <dbReference type="ARBA" id="ARBA00022741"/>
    </source>
</evidence>
<evidence type="ECO:0000256" key="9">
    <source>
        <dbReference type="SAM" id="MobiDB-lite"/>
    </source>
</evidence>
<dbReference type="InterPro" id="IPR003593">
    <property type="entry name" value="AAA+_ATPase"/>
</dbReference>
<dbReference type="Pfam" id="PF00005">
    <property type="entry name" value="ABC_tran"/>
    <property type="match status" value="1"/>
</dbReference>
<feature type="domain" description="ABC transporter" evidence="11">
    <location>
        <begin position="68"/>
        <end position="326"/>
    </location>
</feature>
<evidence type="ECO:0000256" key="10">
    <source>
        <dbReference type="SAM" id="Phobius"/>
    </source>
</evidence>
<keyword evidence="13" id="KW-1185">Reference proteome</keyword>
<evidence type="ECO:0000256" key="3">
    <source>
        <dbReference type="ARBA" id="ARBA00022448"/>
    </source>
</evidence>
<dbReference type="EMBL" id="LR746274">
    <property type="protein sequence ID" value="CAA7405265.1"/>
    <property type="molecule type" value="Genomic_DNA"/>
</dbReference>
<dbReference type="GO" id="GO:0140359">
    <property type="term" value="F:ABC-type transporter activity"/>
    <property type="evidence" value="ECO:0007669"/>
    <property type="project" value="InterPro"/>
</dbReference>
<comment type="similarity">
    <text evidence="2">Belongs to the ABC transporter superfamily. ABCG family. Eye pigment precursor importer (TC 3.A.1.204) subfamily.</text>
</comment>
<evidence type="ECO:0000256" key="7">
    <source>
        <dbReference type="ARBA" id="ARBA00022989"/>
    </source>
</evidence>
<evidence type="ECO:0000313" key="13">
    <source>
        <dbReference type="Proteomes" id="UP000663760"/>
    </source>
</evidence>
<reference evidence="12" key="1">
    <citation type="submission" date="2020-02" db="EMBL/GenBank/DDBJ databases">
        <authorList>
            <person name="Scholz U."/>
            <person name="Mascher M."/>
            <person name="Fiebig A."/>
        </authorList>
    </citation>
    <scope>NUCLEOTIDE SEQUENCE</scope>
</reference>
<evidence type="ECO:0000256" key="6">
    <source>
        <dbReference type="ARBA" id="ARBA00022840"/>
    </source>
</evidence>
<feature type="transmembrane region" description="Helical" evidence="10">
    <location>
        <begin position="437"/>
        <end position="458"/>
    </location>
</feature>
<keyword evidence="7 10" id="KW-1133">Transmembrane helix</keyword>
<name>A0A7I8L7L6_SPIIN</name>
<evidence type="ECO:0000256" key="1">
    <source>
        <dbReference type="ARBA" id="ARBA00004141"/>
    </source>
</evidence>
<organism evidence="12 13">
    <name type="scientific">Spirodela intermedia</name>
    <name type="common">Intermediate duckweed</name>
    <dbReference type="NCBI Taxonomy" id="51605"/>
    <lineage>
        <taxon>Eukaryota</taxon>
        <taxon>Viridiplantae</taxon>
        <taxon>Streptophyta</taxon>
        <taxon>Embryophyta</taxon>
        <taxon>Tracheophyta</taxon>
        <taxon>Spermatophyta</taxon>
        <taxon>Magnoliopsida</taxon>
        <taxon>Liliopsida</taxon>
        <taxon>Araceae</taxon>
        <taxon>Lemnoideae</taxon>
        <taxon>Spirodela</taxon>
    </lineage>
</organism>
<accession>A0A7I8L7L6</accession>
<dbReference type="Proteomes" id="UP000663760">
    <property type="component" value="Chromosome 11"/>
</dbReference>
<keyword evidence="3" id="KW-0813">Transport</keyword>
<feature type="transmembrane region" description="Helical" evidence="10">
    <location>
        <begin position="581"/>
        <end position="598"/>
    </location>
</feature>